<keyword evidence="4 10" id="KW-0081">Bacteriolytic enzyme</keyword>
<keyword evidence="9 10" id="KW-0326">Glycosidase</keyword>
<dbReference type="GO" id="GO:0009253">
    <property type="term" value="P:peptidoglycan catabolic process"/>
    <property type="evidence" value="ECO:0007669"/>
    <property type="project" value="UniProtKB-UniRule"/>
</dbReference>
<evidence type="ECO:0000256" key="7">
    <source>
        <dbReference type="ARBA" id="ARBA00023142"/>
    </source>
</evidence>
<evidence type="ECO:0000256" key="1">
    <source>
        <dbReference type="ARBA" id="ARBA00000632"/>
    </source>
</evidence>
<evidence type="ECO:0000256" key="3">
    <source>
        <dbReference type="ARBA" id="ARBA00022612"/>
    </source>
</evidence>
<evidence type="ECO:0000256" key="8">
    <source>
        <dbReference type="ARBA" id="ARBA00023200"/>
    </source>
</evidence>
<evidence type="ECO:0000256" key="5">
    <source>
        <dbReference type="ARBA" id="ARBA00022801"/>
    </source>
</evidence>
<evidence type="ECO:0000256" key="11">
    <source>
        <dbReference type="RuleBase" id="RU003788"/>
    </source>
</evidence>
<comment type="function">
    <text evidence="10">Endolysin with lysozyme activity that degrades host peptidoglycans and participates with the holin and spanin proteins in the sequential events which lead to the programmed host cell lysis releasing the mature viral particles. Once the holin has permeabilized the host cell membrane, the endolysin can reach the periplasm and break down the peptidoglycan layer.</text>
</comment>
<dbReference type="CDD" id="cd00737">
    <property type="entry name" value="lyz_endolysin_autolysin"/>
    <property type="match status" value="1"/>
</dbReference>
<comment type="similarity">
    <text evidence="10 11">Belongs to the glycosyl hydrolase 24 family.</text>
</comment>
<feature type="active site" description="Proton donor/acceptor" evidence="10">
    <location>
        <position position="24"/>
    </location>
</feature>
<protein>
    <recommendedName>
        <fullName evidence="10">Endolysin</fullName>
        <ecNumber evidence="10">3.2.1.17</ecNumber>
    </recommendedName>
    <alternativeName>
        <fullName evidence="10">Lysis protein</fullName>
    </alternativeName>
    <alternativeName>
        <fullName evidence="10">Lysozyme</fullName>
    </alternativeName>
    <alternativeName>
        <fullName evidence="10">Muramidase</fullName>
    </alternativeName>
</protein>
<dbReference type="Pfam" id="PF00959">
    <property type="entry name" value="Phage_lysozyme"/>
    <property type="match status" value="1"/>
</dbReference>
<keyword evidence="8 10" id="KW-1035">Host cytoplasm</keyword>
<dbReference type="PANTHER" id="PTHR38107">
    <property type="match status" value="1"/>
</dbReference>
<comment type="subcellular location">
    <subcellularLocation>
        <location evidence="10">Host cytoplasm</location>
    </subcellularLocation>
    <text evidence="10">The endolysin is cytoplasmic, but can reach the periplasmic space with the help of the holins which disrupt the host cell membrane.</text>
</comment>
<dbReference type="GO" id="GO:0003796">
    <property type="term" value="F:lysozyme activity"/>
    <property type="evidence" value="ECO:0007669"/>
    <property type="project" value="UniProtKB-UniRule"/>
</dbReference>
<evidence type="ECO:0000313" key="12">
    <source>
        <dbReference type="EMBL" id="CAB4136104.1"/>
    </source>
</evidence>
<dbReference type="EC" id="3.2.1.17" evidence="10"/>
<organism evidence="12">
    <name type="scientific">uncultured Caudovirales phage</name>
    <dbReference type="NCBI Taxonomy" id="2100421"/>
    <lineage>
        <taxon>Viruses</taxon>
        <taxon>Duplodnaviria</taxon>
        <taxon>Heunggongvirae</taxon>
        <taxon>Uroviricota</taxon>
        <taxon>Caudoviricetes</taxon>
        <taxon>Peduoviridae</taxon>
        <taxon>Maltschvirus</taxon>
        <taxon>Maltschvirus maltsch</taxon>
    </lineage>
</organism>
<keyword evidence="3 10" id="KW-1188">Viral release from host cell</keyword>
<evidence type="ECO:0000256" key="4">
    <source>
        <dbReference type="ARBA" id="ARBA00022638"/>
    </source>
</evidence>
<dbReference type="GO" id="GO:0030430">
    <property type="term" value="C:host cell cytoplasm"/>
    <property type="evidence" value="ECO:0007669"/>
    <property type="project" value="UniProtKB-SubCell"/>
</dbReference>
<keyword evidence="7 10" id="KW-0578">Host cell lysis by virus</keyword>
<comment type="catalytic activity">
    <reaction evidence="1 10 11">
        <text>Hydrolysis of (1-&gt;4)-beta-linkages between N-acetylmuramic acid and N-acetyl-D-glucosamine residues in a peptidoglycan and between N-acetyl-D-glucosamine residues in chitodextrins.</text>
        <dbReference type="EC" id="3.2.1.17"/>
    </reaction>
</comment>
<dbReference type="InterPro" id="IPR002196">
    <property type="entry name" value="Glyco_hydro_24"/>
</dbReference>
<feature type="active site" description="Proton donor/acceptor" evidence="10">
    <location>
        <position position="15"/>
    </location>
</feature>
<dbReference type="GO" id="GO:0044659">
    <property type="term" value="P:viral release from host cell by cytolysis"/>
    <property type="evidence" value="ECO:0007669"/>
    <property type="project" value="UniProtKB-UniRule"/>
</dbReference>
<dbReference type="GO" id="GO:0016998">
    <property type="term" value="P:cell wall macromolecule catabolic process"/>
    <property type="evidence" value="ECO:0007669"/>
    <property type="project" value="InterPro"/>
</dbReference>
<keyword evidence="2 10" id="KW-0929">Antimicrobial</keyword>
<keyword evidence="6 10" id="KW-0204">Cytolysis</keyword>
<gene>
    <name evidence="12" type="ORF">UFOVP299_13</name>
</gene>
<evidence type="ECO:0000256" key="10">
    <source>
        <dbReference type="HAMAP-Rule" id="MF_04110"/>
    </source>
</evidence>
<dbReference type="InterPro" id="IPR023347">
    <property type="entry name" value="Lysozyme_dom_sf"/>
</dbReference>
<dbReference type="HAMAP" id="MF_04110">
    <property type="entry name" value="ENDOLYSIN_T4"/>
    <property type="match status" value="1"/>
</dbReference>
<dbReference type="Gene3D" id="1.10.530.40">
    <property type="match status" value="1"/>
</dbReference>
<dbReference type="SUPFAM" id="SSF53955">
    <property type="entry name" value="Lysozyme-like"/>
    <property type="match status" value="1"/>
</dbReference>
<sequence>MKLNKEGYNLIKLFEGLSLKPYLCSAKVPTIGYGSTFYENNKKVLISDPSITKQRAEDLLQISADRFARKVVNLVKKPITQNQLNALTSFAYNLGSGALASSTLLKKVNINPNDLTIRNEFLRWNKANGVALKGLTNRRIKEADLYFTA</sequence>
<dbReference type="EMBL" id="LR796313">
    <property type="protein sequence ID" value="CAB4136104.1"/>
    <property type="molecule type" value="Genomic_DNA"/>
</dbReference>
<dbReference type="InterPro" id="IPR023346">
    <property type="entry name" value="Lysozyme-like_dom_sf"/>
</dbReference>
<evidence type="ECO:0000256" key="2">
    <source>
        <dbReference type="ARBA" id="ARBA00022529"/>
    </source>
</evidence>
<reference evidence="12" key="1">
    <citation type="submission" date="2020-04" db="EMBL/GenBank/DDBJ databases">
        <authorList>
            <person name="Chiriac C."/>
            <person name="Salcher M."/>
            <person name="Ghai R."/>
            <person name="Kavagutti S V."/>
        </authorList>
    </citation>
    <scope>NUCLEOTIDE SEQUENCE</scope>
</reference>
<dbReference type="InterPro" id="IPR033907">
    <property type="entry name" value="Endolysin_autolysin"/>
</dbReference>
<dbReference type="GO" id="GO:0042742">
    <property type="term" value="P:defense response to bacterium"/>
    <property type="evidence" value="ECO:0007669"/>
    <property type="project" value="UniProtKB-KW"/>
</dbReference>
<name>A0A6J5LNH3_9CAUD</name>
<dbReference type="InterPro" id="IPR051018">
    <property type="entry name" value="Bacteriophage_GH24"/>
</dbReference>
<accession>A0A6J5LNH3</accession>
<evidence type="ECO:0000256" key="9">
    <source>
        <dbReference type="ARBA" id="ARBA00023295"/>
    </source>
</evidence>
<keyword evidence="5 10" id="KW-0378">Hydrolase</keyword>
<evidence type="ECO:0000256" key="6">
    <source>
        <dbReference type="ARBA" id="ARBA00022852"/>
    </source>
</evidence>
<dbReference type="InterPro" id="IPR034690">
    <property type="entry name" value="Endolysin_T4_type"/>
</dbReference>
<dbReference type="PANTHER" id="PTHR38107:SF3">
    <property type="entry name" value="LYSOZYME RRRD-RELATED"/>
    <property type="match status" value="1"/>
</dbReference>
<proteinExistence type="inferred from homology"/>